<dbReference type="InterPro" id="IPR043519">
    <property type="entry name" value="NT_sf"/>
</dbReference>
<reference evidence="9" key="1">
    <citation type="submission" date="2023-03" db="EMBL/GenBank/DDBJ databases">
        <authorList>
            <person name="Shen W."/>
            <person name="Cai J."/>
        </authorList>
    </citation>
    <scope>NUCLEOTIDE SEQUENCE</scope>
    <source>
        <strain evidence="9">P86-2</strain>
    </source>
</reference>
<dbReference type="GO" id="GO:0016779">
    <property type="term" value="F:nucleotidyltransferase activity"/>
    <property type="evidence" value="ECO:0007669"/>
    <property type="project" value="UniProtKB-KW"/>
</dbReference>
<keyword evidence="4" id="KW-0479">Metal-binding</keyword>
<keyword evidence="6" id="KW-0067">ATP-binding</keyword>
<dbReference type="GO" id="GO:0046872">
    <property type="term" value="F:metal ion binding"/>
    <property type="evidence" value="ECO:0007669"/>
    <property type="project" value="UniProtKB-KW"/>
</dbReference>
<evidence type="ECO:0000256" key="4">
    <source>
        <dbReference type="ARBA" id="ARBA00022723"/>
    </source>
</evidence>
<dbReference type="NCBIfam" id="NF047752">
    <property type="entry name" value="MntA_antitoxin"/>
    <property type="match status" value="1"/>
</dbReference>
<gene>
    <name evidence="9" type="ORF">P7D17_10935</name>
</gene>
<dbReference type="PANTHER" id="PTHR33571:SF14">
    <property type="entry name" value="PROTEIN ADENYLYLTRANSFERASE MJ0435-RELATED"/>
    <property type="match status" value="1"/>
</dbReference>
<proteinExistence type="predicted"/>
<keyword evidence="5" id="KW-0547">Nucleotide-binding</keyword>
<keyword evidence="3" id="KW-0548">Nucleotidyltransferase</keyword>
<dbReference type="Proteomes" id="UP001262817">
    <property type="component" value="Unassembled WGS sequence"/>
</dbReference>
<dbReference type="RefSeq" id="WP_017368481.1">
    <property type="nucleotide sequence ID" value="NZ_CP127854.1"/>
</dbReference>
<dbReference type="InterPro" id="IPR052038">
    <property type="entry name" value="Type-VII_TA_antitoxin"/>
</dbReference>
<keyword evidence="2" id="KW-0808">Transferase</keyword>
<dbReference type="SUPFAM" id="SSF81301">
    <property type="entry name" value="Nucleotidyltransferase"/>
    <property type="match status" value="1"/>
</dbReference>
<evidence type="ECO:0000256" key="3">
    <source>
        <dbReference type="ARBA" id="ARBA00022695"/>
    </source>
</evidence>
<evidence type="ECO:0000259" key="8">
    <source>
        <dbReference type="Pfam" id="PF18765"/>
    </source>
</evidence>
<sequence>MILTIEEITKKVAPIAKKYNLKEVYLFGSYARGKAKEASDVDLAFSSNQTLSYFKIFEIEAELEEALGKPVDLVPIVQLSEAKTPIGKYMYEKGFQKEKRLIA</sequence>
<evidence type="ECO:0000256" key="5">
    <source>
        <dbReference type="ARBA" id="ARBA00022741"/>
    </source>
</evidence>
<evidence type="ECO:0000256" key="2">
    <source>
        <dbReference type="ARBA" id="ARBA00022679"/>
    </source>
</evidence>
<keyword evidence="7" id="KW-0460">Magnesium</keyword>
<name>A0AAJ2MKZ0_9LACT</name>
<protein>
    <submittedName>
        <fullName evidence="9">Nucleotidyltransferase domain-containing protein</fullName>
    </submittedName>
</protein>
<comment type="cofactor">
    <cofactor evidence="1">
        <name>Mg(2+)</name>
        <dbReference type="ChEBI" id="CHEBI:18420"/>
    </cofactor>
</comment>
<dbReference type="Pfam" id="PF18765">
    <property type="entry name" value="Polbeta"/>
    <property type="match status" value="1"/>
</dbReference>
<dbReference type="EMBL" id="JARPXR010000022">
    <property type="protein sequence ID" value="MDT2584597.1"/>
    <property type="molecule type" value="Genomic_DNA"/>
</dbReference>
<accession>A0AAJ2MKZ0</accession>
<comment type="caution">
    <text evidence="9">The sequence shown here is derived from an EMBL/GenBank/DDBJ whole genome shotgun (WGS) entry which is preliminary data.</text>
</comment>
<feature type="domain" description="Polymerase beta nucleotidyltransferase" evidence="8">
    <location>
        <begin position="10"/>
        <end position="86"/>
    </location>
</feature>
<dbReference type="InterPro" id="IPR041633">
    <property type="entry name" value="Polbeta"/>
</dbReference>
<dbReference type="GO" id="GO:0005524">
    <property type="term" value="F:ATP binding"/>
    <property type="evidence" value="ECO:0007669"/>
    <property type="project" value="UniProtKB-KW"/>
</dbReference>
<dbReference type="CDD" id="cd05403">
    <property type="entry name" value="NT_KNTase_like"/>
    <property type="match status" value="1"/>
</dbReference>
<evidence type="ECO:0000256" key="1">
    <source>
        <dbReference type="ARBA" id="ARBA00001946"/>
    </source>
</evidence>
<evidence type="ECO:0000313" key="9">
    <source>
        <dbReference type="EMBL" id="MDT2584597.1"/>
    </source>
</evidence>
<dbReference type="AlphaFoldDB" id="A0AAJ2MKZ0"/>
<dbReference type="Gene3D" id="3.30.460.10">
    <property type="entry name" value="Beta Polymerase, domain 2"/>
    <property type="match status" value="1"/>
</dbReference>
<evidence type="ECO:0000313" key="10">
    <source>
        <dbReference type="Proteomes" id="UP001262817"/>
    </source>
</evidence>
<dbReference type="PANTHER" id="PTHR33571">
    <property type="entry name" value="SSL8005 PROTEIN"/>
    <property type="match status" value="1"/>
</dbReference>
<evidence type="ECO:0000256" key="7">
    <source>
        <dbReference type="ARBA" id="ARBA00022842"/>
    </source>
</evidence>
<evidence type="ECO:0000256" key="6">
    <source>
        <dbReference type="ARBA" id="ARBA00022840"/>
    </source>
</evidence>
<organism evidence="9 10">
    <name type="scientific">Lactococcus petauri</name>
    <dbReference type="NCBI Taxonomy" id="1940789"/>
    <lineage>
        <taxon>Bacteria</taxon>
        <taxon>Bacillati</taxon>
        <taxon>Bacillota</taxon>
        <taxon>Bacilli</taxon>
        <taxon>Lactobacillales</taxon>
        <taxon>Streptococcaceae</taxon>
        <taxon>Lactococcus</taxon>
    </lineage>
</organism>